<dbReference type="GO" id="GO:0008237">
    <property type="term" value="F:metallopeptidase activity"/>
    <property type="evidence" value="ECO:0007669"/>
    <property type="project" value="InterPro"/>
</dbReference>
<dbReference type="GO" id="GO:0005829">
    <property type="term" value="C:cytosol"/>
    <property type="evidence" value="ECO:0007669"/>
    <property type="project" value="TreeGrafter"/>
</dbReference>
<evidence type="ECO:0000313" key="2">
    <source>
        <dbReference type="Proteomes" id="UP000479132"/>
    </source>
</evidence>
<dbReference type="Pfam" id="PF06167">
    <property type="entry name" value="Peptidase_M90"/>
    <property type="match status" value="1"/>
</dbReference>
<dbReference type="Proteomes" id="UP000479132">
    <property type="component" value="Unassembled WGS sequence"/>
</dbReference>
<gene>
    <name evidence="1" type="ORF">G3569_03050</name>
</gene>
<dbReference type="PANTHER" id="PTHR30164">
    <property type="entry name" value="MTFA PEPTIDASE"/>
    <property type="match status" value="1"/>
</dbReference>
<keyword evidence="2" id="KW-1185">Reference proteome</keyword>
<protein>
    <submittedName>
        <fullName evidence="1">Zinc-dependent peptidase</fullName>
    </submittedName>
</protein>
<dbReference type="AlphaFoldDB" id="A0A6M1TFC3"/>
<dbReference type="InterPro" id="IPR024079">
    <property type="entry name" value="MetalloPept_cat_dom_sf"/>
</dbReference>
<dbReference type="CDD" id="cd20169">
    <property type="entry name" value="Peptidase_M90_mtfA"/>
    <property type="match status" value="1"/>
</dbReference>
<evidence type="ECO:0000313" key="1">
    <source>
        <dbReference type="EMBL" id="NGP87320.1"/>
    </source>
</evidence>
<proteinExistence type="predicted"/>
<dbReference type="SUPFAM" id="SSF55486">
    <property type="entry name" value="Metalloproteases ('zincins'), catalytic domain"/>
    <property type="match status" value="1"/>
</dbReference>
<dbReference type="EMBL" id="JAALLS010000002">
    <property type="protein sequence ID" value="NGP87320.1"/>
    <property type="molecule type" value="Genomic_DNA"/>
</dbReference>
<dbReference type="RefSeq" id="WP_165265952.1">
    <property type="nucleotide sequence ID" value="NZ_JAALLS010000002.1"/>
</dbReference>
<dbReference type="Gene3D" id="1.10.472.150">
    <property type="entry name" value="Glucose-regulated metallo-peptidase M90, N-terminal domain"/>
    <property type="match status" value="1"/>
</dbReference>
<dbReference type="Gene3D" id="3.40.390.10">
    <property type="entry name" value="Collagenase (Catalytic Domain)"/>
    <property type="match status" value="1"/>
</dbReference>
<dbReference type="GO" id="GO:0004177">
    <property type="term" value="F:aminopeptidase activity"/>
    <property type="evidence" value="ECO:0007669"/>
    <property type="project" value="TreeGrafter"/>
</dbReference>
<organism evidence="1 2">
    <name type="scientific">Fodinibius halophilus</name>
    <dbReference type="NCBI Taxonomy" id="1736908"/>
    <lineage>
        <taxon>Bacteria</taxon>
        <taxon>Pseudomonadati</taxon>
        <taxon>Balneolota</taxon>
        <taxon>Balneolia</taxon>
        <taxon>Balneolales</taxon>
        <taxon>Balneolaceae</taxon>
        <taxon>Fodinibius</taxon>
    </lineage>
</organism>
<name>A0A6M1TFC3_9BACT</name>
<sequence length="258" mass="30106">MFGFKKWRRKRLMKKPLPDEWKQILHQQVPYVQHLPPELEQKLNGLINIFVKEKSFEGCAGLEITDEIRITVAAQACILLLGIEDLSSFYEGLRSVLIYPETYVARVKSNRNSFFVEEGYQRRHGEAWSRGHVVLAWNEVQNGASDIHDGRNLVFHEFAHQLDYDYGATNEIESTGDESTFLSWGWVVGKEYNKLLEAIRKNQHTLIDEYGATNLAEFFAVVTESFFEQPRALKKKHPELYRQLQQFYQQDPATYLNS</sequence>
<comment type="caution">
    <text evidence="1">The sequence shown here is derived from an EMBL/GenBank/DDBJ whole genome shotgun (WGS) entry which is preliminary data.</text>
</comment>
<accession>A0A6M1TFC3</accession>
<dbReference type="InterPro" id="IPR042252">
    <property type="entry name" value="MtfA_N"/>
</dbReference>
<dbReference type="InterPro" id="IPR010384">
    <property type="entry name" value="MtfA_fam"/>
</dbReference>
<reference evidence="1 2" key="1">
    <citation type="submission" date="2020-02" db="EMBL/GenBank/DDBJ databases">
        <title>Aliifodinibius halophilus 2W32, complete genome.</title>
        <authorList>
            <person name="Li Y."/>
            <person name="Wu S."/>
        </authorList>
    </citation>
    <scope>NUCLEOTIDE SEQUENCE [LARGE SCALE GENOMIC DNA]</scope>
    <source>
        <strain evidence="1 2">2W32</strain>
    </source>
</reference>
<dbReference type="PANTHER" id="PTHR30164:SF2">
    <property type="entry name" value="PROTEIN MTFA"/>
    <property type="match status" value="1"/>
</dbReference>